<proteinExistence type="predicted"/>
<dbReference type="AlphaFoldDB" id="A0A7S0M602"/>
<dbReference type="EMBL" id="HBEZ01018239">
    <property type="protein sequence ID" value="CAD8632372.1"/>
    <property type="molecule type" value="Transcribed_RNA"/>
</dbReference>
<name>A0A7S0M602_9CRYP</name>
<protein>
    <submittedName>
        <fullName evidence="1">Uncharacterized protein</fullName>
    </submittedName>
</protein>
<gene>
    <name evidence="1" type="ORF">CCUR1050_LOCUS10053</name>
</gene>
<reference evidence="1" key="1">
    <citation type="submission" date="2021-01" db="EMBL/GenBank/DDBJ databases">
        <authorList>
            <person name="Corre E."/>
            <person name="Pelletier E."/>
            <person name="Niang G."/>
            <person name="Scheremetjew M."/>
            <person name="Finn R."/>
            <person name="Kale V."/>
            <person name="Holt S."/>
            <person name="Cochrane G."/>
            <person name="Meng A."/>
            <person name="Brown T."/>
            <person name="Cohen L."/>
        </authorList>
    </citation>
    <scope>NUCLEOTIDE SEQUENCE</scope>
    <source>
        <strain evidence="1">CCAP979/52</strain>
    </source>
</reference>
<evidence type="ECO:0000313" key="1">
    <source>
        <dbReference type="EMBL" id="CAD8632372.1"/>
    </source>
</evidence>
<sequence>MFGSSFAAAELGLRHEIWDLQAVPEVDQAVITPFIHYHTPIKFHDGRRWYKRDGPDSCCKFPWPVPKGTSNTTREALSRLRSAHARLGETRHAWPPDFNTPES</sequence>
<organism evidence="1">
    <name type="scientific">Cryptomonas curvata</name>
    <dbReference type="NCBI Taxonomy" id="233186"/>
    <lineage>
        <taxon>Eukaryota</taxon>
        <taxon>Cryptophyceae</taxon>
        <taxon>Cryptomonadales</taxon>
        <taxon>Cryptomonadaceae</taxon>
        <taxon>Cryptomonas</taxon>
    </lineage>
</organism>
<accession>A0A7S0M602</accession>